<dbReference type="OrthoDB" id="9035269at2"/>
<gene>
    <name evidence="3" type="ORF">D7S89_03675</name>
</gene>
<evidence type="ECO:0000256" key="1">
    <source>
        <dbReference type="SAM" id="MobiDB-lite"/>
    </source>
</evidence>
<feature type="region of interest" description="Disordered" evidence="1">
    <location>
        <begin position="62"/>
        <end position="108"/>
    </location>
</feature>
<dbReference type="RefSeq" id="WP_121275655.1">
    <property type="nucleotide sequence ID" value="NZ_RBZV01000001.1"/>
</dbReference>
<accession>A0A494XS22</accession>
<protein>
    <submittedName>
        <fullName evidence="3">DUF4148 domain-containing protein</fullName>
    </submittedName>
</protein>
<sequence>MKSLINAVALTVALAAPVVTFAQSNQPLTREQVRQDLIRMEQAGYNPSDWMHYPDNAQAALKRISAQQQAAAPADTSGYGTSVEGMSQSGQRTEGVVSSYSPPIYQHN</sequence>
<organism evidence="3 4">
    <name type="scientific">Trinickia fusca</name>
    <dbReference type="NCBI Taxonomy" id="2419777"/>
    <lineage>
        <taxon>Bacteria</taxon>
        <taxon>Pseudomonadati</taxon>
        <taxon>Pseudomonadota</taxon>
        <taxon>Betaproteobacteria</taxon>
        <taxon>Burkholderiales</taxon>
        <taxon>Burkholderiaceae</taxon>
        <taxon>Trinickia</taxon>
    </lineage>
</organism>
<dbReference type="AlphaFoldDB" id="A0A494XS22"/>
<dbReference type="Proteomes" id="UP000280434">
    <property type="component" value="Unassembled WGS sequence"/>
</dbReference>
<dbReference type="EMBL" id="RBZV01000001">
    <property type="protein sequence ID" value="RKP52612.1"/>
    <property type="molecule type" value="Genomic_DNA"/>
</dbReference>
<proteinExistence type="predicted"/>
<evidence type="ECO:0000313" key="4">
    <source>
        <dbReference type="Proteomes" id="UP000280434"/>
    </source>
</evidence>
<dbReference type="InterPro" id="IPR025421">
    <property type="entry name" value="DUF4148"/>
</dbReference>
<comment type="caution">
    <text evidence="3">The sequence shown here is derived from an EMBL/GenBank/DDBJ whole genome shotgun (WGS) entry which is preliminary data.</text>
</comment>
<feature type="chain" id="PRO_5019767696" evidence="2">
    <location>
        <begin position="23"/>
        <end position="108"/>
    </location>
</feature>
<reference evidence="3 4" key="1">
    <citation type="submission" date="2018-10" db="EMBL/GenBank/DDBJ databases">
        <title>Paraburkholderia sp. 7MK8-2, isolated from soil.</title>
        <authorList>
            <person name="Gao Z.-H."/>
            <person name="Qiu L.-H."/>
        </authorList>
    </citation>
    <scope>NUCLEOTIDE SEQUENCE [LARGE SCALE GENOMIC DNA]</scope>
    <source>
        <strain evidence="3 4">7MK8-2</strain>
    </source>
</reference>
<keyword evidence="2" id="KW-0732">Signal</keyword>
<name>A0A494XS22_9BURK</name>
<evidence type="ECO:0000313" key="3">
    <source>
        <dbReference type="EMBL" id="RKP52612.1"/>
    </source>
</evidence>
<keyword evidence="4" id="KW-1185">Reference proteome</keyword>
<feature type="signal peptide" evidence="2">
    <location>
        <begin position="1"/>
        <end position="22"/>
    </location>
</feature>
<evidence type="ECO:0000256" key="2">
    <source>
        <dbReference type="SAM" id="SignalP"/>
    </source>
</evidence>
<dbReference type="Pfam" id="PF13663">
    <property type="entry name" value="DUF4148"/>
    <property type="match status" value="1"/>
</dbReference>
<feature type="compositionally biased region" description="Polar residues" evidence="1">
    <location>
        <begin position="78"/>
        <end position="108"/>
    </location>
</feature>